<gene>
    <name evidence="1" type="ORF">F3087_10030</name>
</gene>
<organism evidence="1 2">
    <name type="scientific">Nocardia colli</name>
    <dbReference type="NCBI Taxonomy" id="2545717"/>
    <lineage>
        <taxon>Bacteria</taxon>
        <taxon>Bacillati</taxon>
        <taxon>Actinomycetota</taxon>
        <taxon>Actinomycetes</taxon>
        <taxon>Mycobacteriales</taxon>
        <taxon>Nocardiaceae</taxon>
        <taxon>Nocardia</taxon>
    </lineage>
</organism>
<sequence>MPDAEAFVGGVQPGAVFNASFMYGGEPYTYRDDLPKVNAIGGPHCAGVLDHVPGVAAP</sequence>
<name>A0A5N0ELG6_9NOCA</name>
<accession>A0A5N0ELG6</accession>
<dbReference type="Proteomes" id="UP000323876">
    <property type="component" value="Unassembled WGS sequence"/>
</dbReference>
<evidence type="ECO:0000313" key="2">
    <source>
        <dbReference type="Proteomes" id="UP000323876"/>
    </source>
</evidence>
<dbReference type="AlphaFoldDB" id="A0A5N0ELG6"/>
<dbReference type="OrthoDB" id="3460188at2"/>
<reference evidence="1 2" key="1">
    <citation type="submission" date="2019-09" db="EMBL/GenBank/DDBJ databases">
        <authorList>
            <person name="Wang X."/>
        </authorList>
    </citation>
    <scope>NUCLEOTIDE SEQUENCE [LARGE SCALE GENOMIC DNA]</scope>
    <source>
        <strain evidence="1 2">CICC 11023</strain>
    </source>
</reference>
<comment type="caution">
    <text evidence="1">The sequence shown here is derived from an EMBL/GenBank/DDBJ whole genome shotgun (WGS) entry which is preliminary data.</text>
</comment>
<proteinExistence type="predicted"/>
<dbReference type="EMBL" id="VXLC01000003">
    <property type="protein sequence ID" value="KAA8889660.1"/>
    <property type="molecule type" value="Genomic_DNA"/>
</dbReference>
<evidence type="ECO:0000313" key="1">
    <source>
        <dbReference type="EMBL" id="KAA8889660.1"/>
    </source>
</evidence>
<protein>
    <submittedName>
        <fullName evidence="1">Uncharacterized protein</fullName>
    </submittedName>
</protein>
<keyword evidence="2" id="KW-1185">Reference proteome</keyword>